<evidence type="ECO:0000313" key="2">
    <source>
        <dbReference type="Proteomes" id="UP001165287"/>
    </source>
</evidence>
<protein>
    <submittedName>
        <fullName evidence="1">Uncharacterized protein</fullName>
    </submittedName>
</protein>
<gene>
    <name evidence="1" type="ORF">K9V48_06815</name>
</gene>
<keyword evidence="2" id="KW-1185">Reference proteome</keyword>
<dbReference type="EMBL" id="JAIQUM010000010">
    <property type="protein sequence ID" value="MBZ5749963.1"/>
    <property type="molecule type" value="Genomic_DNA"/>
</dbReference>
<proteinExistence type="predicted"/>
<evidence type="ECO:0000313" key="1">
    <source>
        <dbReference type="EMBL" id="MBZ5749963.1"/>
    </source>
</evidence>
<name>A0ABS7UNS5_9BACI</name>
<reference evidence="1" key="1">
    <citation type="submission" date="2024-05" db="EMBL/GenBank/DDBJ databases">
        <title>Metabacillus sp. nov., isolated from the rhizosphere soil of tomato plants.</title>
        <authorList>
            <person name="Ma R."/>
        </authorList>
    </citation>
    <scope>NUCLEOTIDE SEQUENCE</scope>
    <source>
        <strain evidence="1">DBTR6</strain>
    </source>
</reference>
<sequence>MMMTIKKSRFRTINEKYVAFGIPDQFMGSDEKLSIGGIYYVGDYSLFKG</sequence>
<dbReference type="RefSeq" id="WP_224138031.1">
    <property type="nucleotide sequence ID" value="NZ_JAIQUM010000010.1"/>
</dbReference>
<comment type="caution">
    <text evidence="1">The sequence shown here is derived from an EMBL/GenBank/DDBJ whole genome shotgun (WGS) entry which is preliminary data.</text>
</comment>
<organism evidence="1 2">
    <name type="scientific">Metabacillus rhizolycopersici</name>
    <dbReference type="NCBI Taxonomy" id="2875709"/>
    <lineage>
        <taxon>Bacteria</taxon>
        <taxon>Bacillati</taxon>
        <taxon>Bacillota</taxon>
        <taxon>Bacilli</taxon>
        <taxon>Bacillales</taxon>
        <taxon>Bacillaceae</taxon>
        <taxon>Metabacillus</taxon>
    </lineage>
</organism>
<dbReference type="Proteomes" id="UP001165287">
    <property type="component" value="Unassembled WGS sequence"/>
</dbReference>
<accession>A0ABS7UNS5</accession>